<dbReference type="EMBL" id="CP023434">
    <property type="protein sequence ID" value="AXY26258.1"/>
    <property type="molecule type" value="Genomic_DNA"/>
</dbReference>
<dbReference type="EMBL" id="CP023434">
    <property type="protein sequence ID" value="AXY25465.1"/>
    <property type="molecule type" value="Genomic_DNA"/>
</dbReference>
<dbReference type="KEGG" id="abae:CL176_11665"/>
<dbReference type="AlphaFoldDB" id="A0A347WI34"/>
<dbReference type="EMBL" id="CP023434">
    <property type="protein sequence ID" value="AXY25760.1"/>
    <property type="molecule type" value="Genomic_DNA"/>
</dbReference>
<dbReference type="KEGG" id="abae:CL176_11830"/>
<dbReference type="PANTHER" id="PTHR33498:SF1">
    <property type="entry name" value="TRANSPOSASE FOR INSERTION SEQUENCE ELEMENT IS1557"/>
    <property type="match status" value="1"/>
</dbReference>
<dbReference type="EMBL" id="CP023434">
    <property type="protein sequence ID" value="AXY25223.1"/>
    <property type="molecule type" value="Genomic_DNA"/>
</dbReference>
<evidence type="ECO:0000313" key="12">
    <source>
        <dbReference type="Proteomes" id="UP000263232"/>
    </source>
</evidence>
<dbReference type="EMBL" id="CP023434">
    <property type="protein sequence ID" value="AXY24741.1"/>
    <property type="molecule type" value="Genomic_DNA"/>
</dbReference>
<dbReference type="InterPro" id="IPR002560">
    <property type="entry name" value="Transposase_DDE"/>
</dbReference>
<gene>
    <name evidence="2" type="ORF">CL176_01205</name>
    <name evidence="3" type="ORF">CL176_03790</name>
    <name evidence="4" type="ORF">CL176_04695</name>
    <name evidence="5" type="ORF">CL176_05325</name>
    <name evidence="6" type="ORF">CL176_06975</name>
    <name evidence="7" type="ORF">CL176_09765</name>
    <name evidence="8" type="ORF">CL176_10205</name>
    <name evidence="9" type="ORF">CL176_11005</name>
    <name evidence="10" type="ORF">CL176_11665</name>
    <name evidence="11" type="ORF">CL176_11830</name>
</gene>
<dbReference type="KEGG" id="abae:CL176_04695"/>
<evidence type="ECO:0000313" key="7">
    <source>
        <dbReference type="EMBL" id="AXY26258.1"/>
    </source>
</evidence>
<dbReference type="PANTHER" id="PTHR33498">
    <property type="entry name" value="TRANSPOSASE FOR INSERTION SEQUENCE ELEMENT IS1557"/>
    <property type="match status" value="1"/>
</dbReference>
<dbReference type="Pfam" id="PF01610">
    <property type="entry name" value="DDE_Tnp_ISL3"/>
    <property type="match status" value="1"/>
</dbReference>
<evidence type="ECO:0000313" key="5">
    <source>
        <dbReference type="EMBL" id="AXY25465.1"/>
    </source>
</evidence>
<dbReference type="EMBL" id="CP023434">
    <property type="protein sequence ID" value="AXY26635.1"/>
    <property type="molecule type" value="Genomic_DNA"/>
</dbReference>
<protein>
    <submittedName>
        <fullName evidence="2">ISL3 family transposase</fullName>
    </submittedName>
</protein>
<proteinExistence type="predicted"/>
<dbReference type="KEGG" id="abae:CL176_03790"/>
<evidence type="ECO:0000313" key="8">
    <source>
        <dbReference type="EMBL" id="AXY26339.1"/>
    </source>
</evidence>
<dbReference type="Proteomes" id="UP000263232">
    <property type="component" value="Chromosome"/>
</dbReference>
<organism evidence="2 12">
    <name type="scientific">Suicoccus acidiformans</name>
    <dbReference type="NCBI Taxonomy" id="2036206"/>
    <lineage>
        <taxon>Bacteria</taxon>
        <taxon>Bacillati</taxon>
        <taxon>Bacillota</taxon>
        <taxon>Bacilli</taxon>
        <taxon>Lactobacillales</taxon>
        <taxon>Aerococcaceae</taxon>
        <taxon>Suicoccus</taxon>
    </lineage>
</organism>
<evidence type="ECO:0000313" key="2">
    <source>
        <dbReference type="EMBL" id="AXY24741.1"/>
    </source>
</evidence>
<dbReference type="EMBL" id="CP023434">
    <property type="protein sequence ID" value="AXY26339.1"/>
    <property type="molecule type" value="Genomic_DNA"/>
</dbReference>
<dbReference type="KEGG" id="abae:CL176_10205"/>
<dbReference type="OrthoDB" id="2133857at2"/>
<reference evidence="2 12" key="1">
    <citation type="submission" date="2017-09" db="EMBL/GenBank/DDBJ databases">
        <title>Complete genome sequence of Oxytococcus suis strain ZY16052.</title>
        <authorList>
            <person name="Li F."/>
        </authorList>
    </citation>
    <scope>NUCLEOTIDE SEQUENCE [LARGE SCALE GENOMIC DNA]</scope>
    <source>
        <strain evidence="2 12">ZY16052</strain>
    </source>
</reference>
<dbReference type="RefSeq" id="WP_118989665.1">
    <property type="nucleotide sequence ID" value="NZ_CP023434.1"/>
</dbReference>
<dbReference type="KEGG" id="abae:CL176_09765"/>
<name>A0A347WI34_9LACT</name>
<evidence type="ECO:0000313" key="10">
    <source>
        <dbReference type="EMBL" id="AXY26604.1"/>
    </source>
</evidence>
<dbReference type="EMBL" id="CP023434">
    <property type="protein sequence ID" value="AXY26604.1"/>
    <property type="molecule type" value="Genomic_DNA"/>
</dbReference>
<accession>A0A347WI34</accession>
<dbReference type="KEGG" id="abae:CL176_01205"/>
<evidence type="ECO:0000313" key="6">
    <source>
        <dbReference type="EMBL" id="AXY25760.1"/>
    </source>
</evidence>
<dbReference type="KEGG" id="abae:CL176_06975"/>
<evidence type="ECO:0000313" key="3">
    <source>
        <dbReference type="EMBL" id="AXY25223.1"/>
    </source>
</evidence>
<dbReference type="InterPro" id="IPR047951">
    <property type="entry name" value="Transpos_ISL3"/>
</dbReference>
<dbReference type="KEGG" id="abae:CL176_05325"/>
<evidence type="ECO:0000259" key="1">
    <source>
        <dbReference type="Pfam" id="PF01610"/>
    </source>
</evidence>
<evidence type="ECO:0000313" key="9">
    <source>
        <dbReference type="EMBL" id="AXY26479.1"/>
    </source>
</evidence>
<dbReference type="EMBL" id="CP023434">
    <property type="protein sequence ID" value="AXY26479.1"/>
    <property type="molecule type" value="Genomic_DNA"/>
</dbReference>
<dbReference type="EMBL" id="CP023434">
    <property type="protein sequence ID" value="AXY25353.1"/>
    <property type="molecule type" value="Genomic_DNA"/>
</dbReference>
<evidence type="ECO:0000313" key="11">
    <source>
        <dbReference type="EMBL" id="AXY26635.1"/>
    </source>
</evidence>
<evidence type="ECO:0000313" key="4">
    <source>
        <dbReference type="EMBL" id="AXY25353.1"/>
    </source>
</evidence>
<feature type="domain" description="Transposase IS204/IS1001/IS1096/IS1165 DDE" evidence="1">
    <location>
        <begin position="165"/>
        <end position="418"/>
    </location>
</feature>
<sequence length="440" mass="51884">MNHFIEKTFQLKDKNIEIDMDYCEEIEFKGRTSLFYRGTLAYKPEACPHCGIANNDYVIVSNGKRSSRLTLTAKSGLPAYLILAKQRFLCKACGRSFTAKTSIVNPDCYITNQVKQQIMDRATRVTCETDIAKDTFVSPNTVRRVIHETARAIRIRSTEQLPKHLSFDEFKSVKSVKAAMSFICCDTLSHKIVDVVEDRKTHSLSAYFSRFSRQARYQVQTITIDMYEPYMHLAKRWFPNAKIILDPFHLIQALNRELDRTRIRYMNEVRYKDSRLYNKLKRYWKLILKPKSDLMSTEYHRFPLFDWLTNTRSIVDYLIQHDDVLKDTYQMVHQLGDALRDRNWQRYQEILAQSRSMTLSKGLRRVLRTFRKYGEYIHNTLTHAGLSNGPIEGINNKIKLLKRNGYGYRNFSHFRDRILLMCRLYEPKNKEKDQATNLVA</sequence>
<dbReference type="KEGG" id="abae:CL176_11005"/>
<keyword evidence="12" id="KW-1185">Reference proteome</keyword>
<dbReference type="NCBIfam" id="NF033550">
    <property type="entry name" value="transpos_ISL3"/>
    <property type="match status" value="1"/>
</dbReference>